<keyword evidence="5" id="KW-0863">Zinc-finger</keyword>
<evidence type="ECO:0000256" key="2">
    <source>
        <dbReference type="ARBA" id="ARBA00022679"/>
    </source>
</evidence>
<evidence type="ECO:0000313" key="11">
    <source>
        <dbReference type="Proteomes" id="UP000799441"/>
    </source>
</evidence>
<keyword evidence="4" id="KW-0677">Repeat</keyword>
<dbReference type="PANTHER" id="PTHR22770">
    <property type="entry name" value="UBIQUITIN CONJUGATING ENZYME 7 INTERACTING PROTEIN-RELATED"/>
    <property type="match status" value="1"/>
</dbReference>
<evidence type="ECO:0000259" key="9">
    <source>
        <dbReference type="PROSITE" id="PS51873"/>
    </source>
</evidence>
<evidence type="ECO:0000256" key="3">
    <source>
        <dbReference type="ARBA" id="ARBA00022723"/>
    </source>
</evidence>
<evidence type="ECO:0000256" key="7">
    <source>
        <dbReference type="ARBA" id="ARBA00022833"/>
    </source>
</evidence>
<feature type="region of interest" description="Disordered" evidence="8">
    <location>
        <begin position="1"/>
        <end position="44"/>
    </location>
</feature>
<protein>
    <recommendedName>
        <fullName evidence="9">RING-type domain-containing protein</fullName>
    </recommendedName>
</protein>
<dbReference type="OrthoDB" id="10009520at2759"/>
<accession>A0A9P4QB38</accession>
<evidence type="ECO:0000313" key="10">
    <source>
        <dbReference type="EMBL" id="KAF2723917.1"/>
    </source>
</evidence>
<dbReference type="EMBL" id="MU003774">
    <property type="protein sequence ID" value="KAF2723917.1"/>
    <property type="molecule type" value="Genomic_DNA"/>
</dbReference>
<evidence type="ECO:0000256" key="6">
    <source>
        <dbReference type="ARBA" id="ARBA00022786"/>
    </source>
</evidence>
<dbReference type="CDD" id="cd20339">
    <property type="entry name" value="BRcat_RBR_RNF216"/>
    <property type="match status" value="1"/>
</dbReference>
<proteinExistence type="predicted"/>
<dbReference type="GO" id="GO:0008270">
    <property type="term" value="F:zinc ion binding"/>
    <property type="evidence" value="ECO:0007669"/>
    <property type="project" value="UniProtKB-KW"/>
</dbReference>
<dbReference type="Gene3D" id="1.20.120.1750">
    <property type="match status" value="1"/>
</dbReference>
<keyword evidence="6" id="KW-0833">Ubl conjugation pathway</keyword>
<name>A0A9P4QB38_9PEZI</name>
<evidence type="ECO:0000256" key="4">
    <source>
        <dbReference type="ARBA" id="ARBA00022737"/>
    </source>
</evidence>
<dbReference type="CDD" id="cd20353">
    <property type="entry name" value="Rcat_RBR_RNF216"/>
    <property type="match status" value="1"/>
</dbReference>
<reference evidence="10" key="1">
    <citation type="journal article" date="2020" name="Stud. Mycol.">
        <title>101 Dothideomycetes genomes: a test case for predicting lifestyles and emergence of pathogens.</title>
        <authorList>
            <person name="Haridas S."/>
            <person name="Albert R."/>
            <person name="Binder M."/>
            <person name="Bloem J."/>
            <person name="Labutti K."/>
            <person name="Salamov A."/>
            <person name="Andreopoulos B."/>
            <person name="Baker S."/>
            <person name="Barry K."/>
            <person name="Bills G."/>
            <person name="Bluhm B."/>
            <person name="Cannon C."/>
            <person name="Castanera R."/>
            <person name="Culley D."/>
            <person name="Daum C."/>
            <person name="Ezra D."/>
            <person name="Gonzalez J."/>
            <person name="Henrissat B."/>
            <person name="Kuo A."/>
            <person name="Liang C."/>
            <person name="Lipzen A."/>
            <person name="Lutzoni F."/>
            <person name="Magnuson J."/>
            <person name="Mondo S."/>
            <person name="Nolan M."/>
            <person name="Ohm R."/>
            <person name="Pangilinan J."/>
            <person name="Park H.-J."/>
            <person name="Ramirez L."/>
            <person name="Alfaro M."/>
            <person name="Sun H."/>
            <person name="Tritt A."/>
            <person name="Yoshinaga Y."/>
            <person name="Zwiers L.-H."/>
            <person name="Turgeon B."/>
            <person name="Goodwin S."/>
            <person name="Spatafora J."/>
            <person name="Crous P."/>
            <person name="Grigoriev I."/>
        </authorList>
    </citation>
    <scope>NUCLEOTIDE SEQUENCE</scope>
    <source>
        <strain evidence="10">CBS 116435</strain>
    </source>
</reference>
<dbReference type="InterPro" id="IPR051628">
    <property type="entry name" value="LUBAC_E3_Ligases"/>
</dbReference>
<sequence>MQQATREIIDLTQDSDSESNMLPTAQPSNHQGRESSPYLASAKSARATATGLRKSLLSDDELAQLAAMEEVDPFWPFVNEAVDPLQFGDRPPRPASQVSQQATSESIDLSFTADKCLQLVLEIFPDVSHGYVMDLLFELDGTGDYEALPGPARFDNIVERLLANNGYPRQSKQKQAAKRKRQSSVETDLEWFEKVDRPRMSGYQVGIATALLKAEFPDVAARKIDHCMMASPHLYQTYITIANGIDAGDPAFFTGRRAQHTVRNLEDIARGTHGEELVKELQAARLKVATTRSDRVEADVKKRLEHENLKLAMERGETGECQACFDDLPLNRMIHCDGADAHFTCFSCAETYIRTEVGADRCRVICVSGCGQGYPYNQLQRVPNKPLLEKLARIEQQEAIRNAGLDDLEDCPFCDFKMEMPPVDQNFVFECLNPECGKQSCRRCRNASHLPVSCEQYAKEHKVSARHHVEEAMTAAMVRSCNKCEKKFIKDYGCNKMICPTCKNMQCYVCSQTITTYEHFTDKKLPRKNKSTTKCPLYDNAEERHNQEVEAAEAKAREEALADNPDISTEDLEIKMSDAVKLGEADRVKQAGPLGLGMVDDVAGLQRQNFQNGFVRAIRALRQNGAEAQPWNIHNGNYYQNHHRVFNHNHNHNHNHNNFHHHVGHPNAFLVPPLGPVAHGNMPGFGLDRQYNPHGRIFGMNPIIVPDPRLLGERLNRDRPPQVNGHLDAVLNQMSVHNQALPMQQQMQQQMQRQMQQQMQQQLQVMTNAGARQNIAHDLPGHNGGSHGTANAKNRTPQNDWLLAAGPHQAVMAGVPPPPIPPYMAQRETTENPTMQAQRHLDAAIDNKAIDQPTNWDLLTNGDEPSSEDPQQLQLPLTLPHDGTAGAGGQMAPHRMNEHATGHFDHRGQQAQPYIVNTQAQGVPGRAYTGRRD</sequence>
<dbReference type="InterPro" id="IPR047546">
    <property type="entry name" value="Rcat_RBR_RNF216"/>
</dbReference>
<dbReference type="AlphaFoldDB" id="A0A9P4QB38"/>
<dbReference type="Proteomes" id="UP000799441">
    <property type="component" value="Unassembled WGS sequence"/>
</dbReference>
<evidence type="ECO:0000256" key="5">
    <source>
        <dbReference type="ARBA" id="ARBA00022771"/>
    </source>
</evidence>
<dbReference type="SUPFAM" id="SSF57850">
    <property type="entry name" value="RING/U-box"/>
    <property type="match status" value="1"/>
</dbReference>
<comment type="pathway">
    <text evidence="1">Protein modification; protein ubiquitination.</text>
</comment>
<dbReference type="InterPro" id="IPR044066">
    <property type="entry name" value="TRIAD_supradom"/>
</dbReference>
<dbReference type="InterPro" id="IPR047545">
    <property type="entry name" value="BRcat_RBR_RNF216"/>
</dbReference>
<keyword evidence="2" id="KW-0808">Transferase</keyword>
<evidence type="ECO:0000256" key="8">
    <source>
        <dbReference type="SAM" id="MobiDB-lite"/>
    </source>
</evidence>
<keyword evidence="7" id="KW-0862">Zinc</keyword>
<feature type="compositionally biased region" description="Polar residues" evidence="8">
    <location>
        <begin position="12"/>
        <end position="30"/>
    </location>
</feature>
<dbReference type="PROSITE" id="PS51873">
    <property type="entry name" value="TRIAD"/>
    <property type="match status" value="1"/>
</dbReference>
<organism evidence="10 11">
    <name type="scientific">Polychaeton citri CBS 116435</name>
    <dbReference type="NCBI Taxonomy" id="1314669"/>
    <lineage>
        <taxon>Eukaryota</taxon>
        <taxon>Fungi</taxon>
        <taxon>Dikarya</taxon>
        <taxon>Ascomycota</taxon>
        <taxon>Pezizomycotina</taxon>
        <taxon>Dothideomycetes</taxon>
        <taxon>Dothideomycetidae</taxon>
        <taxon>Capnodiales</taxon>
        <taxon>Capnodiaceae</taxon>
        <taxon>Polychaeton</taxon>
    </lineage>
</organism>
<dbReference type="GO" id="GO:0016740">
    <property type="term" value="F:transferase activity"/>
    <property type="evidence" value="ECO:0007669"/>
    <property type="project" value="UniProtKB-KW"/>
</dbReference>
<comment type="caution">
    <text evidence="10">The sequence shown here is derived from an EMBL/GenBank/DDBJ whole genome shotgun (WGS) entry which is preliminary data.</text>
</comment>
<evidence type="ECO:0000256" key="1">
    <source>
        <dbReference type="ARBA" id="ARBA00004906"/>
    </source>
</evidence>
<keyword evidence="11" id="KW-1185">Reference proteome</keyword>
<feature type="domain" description="RING-type" evidence="9">
    <location>
        <begin position="317"/>
        <end position="531"/>
    </location>
</feature>
<gene>
    <name evidence="10" type="ORF">K431DRAFT_282611</name>
</gene>
<keyword evidence="3" id="KW-0479">Metal-binding</keyword>
<dbReference type="Pfam" id="PF26200">
    <property type="entry name" value="Rcat_RNF216"/>
    <property type="match status" value="1"/>
</dbReference>
<dbReference type="PANTHER" id="PTHR22770:SF47">
    <property type="entry name" value="E3 UBIQUITIN-PROTEIN LIGASE RNF216"/>
    <property type="match status" value="1"/>
</dbReference>